<gene>
    <name evidence="2" type="ORF">C9994_16950</name>
</gene>
<dbReference type="GO" id="GO:0030170">
    <property type="term" value="F:pyridoxal phosphate binding"/>
    <property type="evidence" value="ECO:0007669"/>
    <property type="project" value="InterPro"/>
</dbReference>
<sequence>ELHALQEQFSIIGDIRGLGLLWGLELVKDPVFKEKAVEEAEAIMYECLRNGLSFKVSKGNVLQLCPALTITAAELRQALSILAQAFQKIIKT</sequence>
<keyword evidence="2" id="KW-0808">Transferase</keyword>
<accession>A0A2T4DA49</accession>
<dbReference type="EMBL" id="PYVU01000592">
    <property type="protein sequence ID" value="PTB90699.1"/>
    <property type="molecule type" value="Genomic_DNA"/>
</dbReference>
<proteinExistence type="inferred from homology"/>
<dbReference type="Pfam" id="PF00202">
    <property type="entry name" value="Aminotran_3"/>
    <property type="match status" value="1"/>
</dbReference>
<keyword evidence="2" id="KW-0032">Aminotransferase</keyword>
<comment type="similarity">
    <text evidence="1">Belongs to the class-III pyridoxal-phosphate-dependent aminotransferase family.</text>
</comment>
<organism evidence="2 3">
    <name type="scientific">Marivirga lumbricoides</name>
    <dbReference type="NCBI Taxonomy" id="1046115"/>
    <lineage>
        <taxon>Bacteria</taxon>
        <taxon>Pseudomonadati</taxon>
        <taxon>Bacteroidota</taxon>
        <taxon>Cytophagia</taxon>
        <taxon>Cytophagales</taxon>
        <taxon>Marivirgaceae</taxon>
        <taxon>Marivirga</taxon>
    </lineage>
</organism>
<dbReference type="PANTHER" id="PTHR45688:SF13">
    <property type="entry name" value="ALANINE--GLYOXYLATE AMINOTRANSFERASE 2-LIKE"/>
    <property type="match status" value="1"/>
</dbReference>
<dbReference type="GO" id="GO:0034386">
    <property type="term" value="F:4-aminobutyrate:2-oxoglutarate transaminase activity"/>
    <property type="evidence" value="ECO:0007669"/>
    <property type="project" value="UniProtKB-EC"/>
</dbReference>
<dbReference type="EC" id="2.6.1.19" evidence="2"/>
<dbReference type="Gene3D" id="3.90.1150.10">
    <property type="entry name" value="Aspartate Aminotransferase, domain 1"/>
    <property type="match status" value="1"/>
</dbReference>
<dbReference type="InterPro" id="IPR015424">
    <property type="entry name" value="PyrdxlP-dep_Trfase"/>
</dbReference>
<comment type="caution">
    <text evidence="2">The sequence shown here is derived from an EMBL/GenBank/DDBJ whole genome shotgun (WGS) entry which is preliminary data.</text>
</comment>
<evidence type="ECO:0000313" key="3">
    <source>
        <dbReference type="Proteomes" id="UP000240608"/>
    </source>
</evidence>
<dbReference type="InterPro" id="IPR015422">
    <property type="entry name" value="PyrdxlP-dep_Trfase_small"/>
</dbReference>
<dbReference type="PANTHER" id="PTHR45688">
    <property type="match status" value="1"/>
</dbReference>
<evidence type="ECO:0000313" key="2">
    <source>
        <dbReference type="EMBL" id="PTB90699.1"/>
    </source>
</evidence>
<dbReference type="AlphaFoldDB" id="A0A2T4DA49"/>
<dbReference type="Proteomes" id="UP000240608">
    <property type="component" value="Unassembled WGS sequence"/>
</dbReference>
<protein>
    <submittedName>
        <fullName evidence="2">Aspartate aminotransferase family protein</fullName>
        <ecNumber evidence="2">2.6.1.19</ecNumber>
    </submittedName>
</protein>
<dbReference type="InterPro" id="IPR005814">
    <property type="entry name" value="Aminotrans_3"/>
</dbReference>
<name>A0A2T4DA49_9BACT</name>
<evidence type="ECO:0000256" key="1">
    <source>
        <dbReference type="ARBA" id="ARBA00008954"/>
    </source>
</evidence>
<dbReference type="SUPFAM" id="SSF53383">
    <property type="entry name" value="PLP-dependent transferases"/>
    <property type="match status" value="1"/>
</dbReference>
<feature type="non-terminal residue" evidence="2">
    <location>
        <position position="1"/>
    </location>
</feature>
<reference evidence="2 3" key="1">
    <citation type="submission" date="2018-03" db="EMBL/GenBank/DDBJ databases">
        <title>Cross-interface Injection: A General Nanoliter Liquid Handling Method Applied to Single Cells Genome Amplification Automated Nanoliter Liquid Handling Applied to Single Cell Multiple Displacement Amplification.</title>
        <authorList>
            <person name="Yun J."/>
            <person name="Xu P."/>
            <person name="Xu J."/>
            <person name="Dai X."/>
            <person name="Wang Y."/>
            <person name="Zheng X."/>
            <person name="Cao C."/>
            <person name="Yi Q."/>
            <person name="Zhu Y."/>
            <person name="Wang L."/>
            <person name="Dong Z."/>
            <person name="Huang Y."/>
            <person name="Huang L."/>
            <person name="Du W."/>
        </authorList>
    </citation>
    <scope>NUCLEOTIDE SEQUENCE [LARGE SCALE GENOMIC DNA]</scope>
    <source>
        <strain evidence="2 3">Z-D1-2</strain>
    </source>
</reference>